<evidence type="ECO:0000313" key="2">
    <source>
        <dbReference type="Proteomes" id="UP000184529"/>
    </source>
</evidence>
<accession>A0A1M6KJY9</accession>
<evidence type="ECO:0000313" key="1">
    <source>
        <dbReference type="EMBL" id="SHJ59160.1"/>
    </source>
</evidence>
<dbReference type="STRING" id="1121432.SAMN02745219_02893"/>
<reference evidence="2" key="1">
    <citation type="submission" date="2016-11" db="EMBL/GenBank/DDBJ databases">
        <authorList>
            <person name="Varghese N."/>
            <person name="Submissions S."/>
        </authorList>
    </citation>
    <scope>NUCLEOTIDE SEQUENCE [LARGE SCALE GENOMIC DNA]</scope>
    <source>
        <strain evidence="2">DSM 16057</strain>
    </source>
</reference>
<dbReference type="AlphaFoldDB" id="A0A1M6KJY9"/>
<protein>
    <submittedName>
        <fullName evidence="1">Uncharacterized protein</fullName>
    </submittedName>
</protein>
<organism evidence="1 2">
    <name type="scientific">Desulfofundulus thermosubterraneus DSM 16057</name>
    <dbReference type="NCBI Taxonomy" id="1121432"/>
    <lineage>
        <taxon>Bacteria</taxon>
        <taxon>Bacillati</taxon>
        <taxon>Bacillota</taxon>
        <taxon>Clostridia</taxon>
        <taxon>Eubacteriales</taxon>
        <taxon>Peptococcaceae</taxon>
        <taxon>Desulfofundulus</taxon>
    </lineage>
</organism>
<keyword evidence="2" id="KW-1185">Reference proteome</keyword>
<dbReference type="RefSeq" id="WP_242656347.1">
    <property type="nucleotide sequence ID" value="NZ_FQZM01000043.1"/>
</dbReference>
<sequence length="104" mass="11669">MFISPEEKLRNLIAQHGERVLVEAFNNIMKERGLAVAAGRPAHRADTGDPDLDRMLNDLYDLWSTADDDMKGWIKVQFRRAFPDDVVGEAQKKQKESLGQASAG</sequence>
<name>A0A1M6KJY9_9FIRM</name>
<proteinExistence type="predicted"/>
<dbReference type="Proteomes" id="UP000184529">
    <property type="component" value="Unassembled WGS sequence"/>
</dbReference>
<gene>
    <name evidence="1" type="ORF">SAMN02745219_02893</name>
</gene>
<dbReference type="EMBL" id="FQZM01000043">
    <property type="protein sequence ID" value="SHJ59160.1"/>
    <property type="molecule type" value="Genomic_DNA"/>
</dbReference>